<evidence type="ECO:0000313" key="3">
    <source>
        <dbReference type="Proteomes" id="UP000258309"/>
    </source>
</evidence>
<sequence length="132" mass="14604">MEMLDPIVIRGKGRPKGTLGRGKGIAESSTKRLPSDFELPPSTTPAAVDLSPIPKEQLYISPSSTTRLSMLRFEQGHIDNYEPGTVRERGYMRGISSIYKDDYVESSANIADKAMLNETQDCIEVETPNELV</sequence>
<feature type="region of interest" description="Disordered" evidence="1">
    <location>
        <begin position="1"/>
        <end position="48"/>
    </location>
</feature>
<keyword evidence="3" id="KW-1185">Reference proteome</keyword>
<name>A0A3E2GZU7_SCYLI</name>
<proteinExistence type="predicted"/>
<dbReference type="Proteomes" id="UP000258309">
    <property type="component" value="Unassembled WGS sequence"/>
</dbReference>
<reference evidence="2 3" key="1">
    <citation type="submission" date="2018-05" db="EMBL/GenBank/DDBJ databases">
        <title>Draft genome sequence of Scytalidium lignicola DSM 105466, a ubiquitous saprotrophic fungus.</title>
        <authorList>
            <person name="Buettner E."/>
            <person name="Gebauer A.M."/>
            <person name="Hofrichter M."/>
            <person name="Liers C."/>
            <person name="Kellner H."/>
        </authorList>
    </citation>
    <scope>NUCLEOTIDE SEQUENCE [LARGE SCALE GENOMIC DNA]</scope>
    <source>
        <strain evidence="2 3">DSM 105466</strain>
    </source>
</reference>
<evidence type="ECO:0000313" key="2">
    <source>
        <dbReference type="EMBL" id="RFU26621.1"/>
    </source>
</evidence>
<dbReference type="EMBL" id="NCSJ02000251">
    <property type="protein sequence ID" value="RFU26621.1"/>
    <property type="molecule type" value="Genomic_DNA"/>
</dbReference>
<evidence type="ECO:0000256" key="1">
    <source>
        <dbReference type="SAM" id="MobiDB-lite"/>
    </source>
</evidence>
<protein>
    <submittedName>
        <fullName evidence="2">Uncharacterized protein</fullName>
    </submittedName>
</protein>
<comment type="caution">
    <text evidence="2">The sequence shown here is derived from an EMBL/GenBank/DDBJ whole genome shotgun (WGS) entry which is preliminary data.</text>
</comment>
<organism evidence="2 3">
    <name type="scientific">Scytalidium lignicola</name>
    <name type="common">Hyphomycete</name>
    <dbReference type="NCBI Taxonomy" id="5539"/>
    <lineage>
        <taxon>Eukaryota</taxon>
        <taxon>Fungi</taxon>
        <taxon>Dikarya</taxon>
        <taxon>Ascomycota</taxon>
        <taxon>Pezizomycotina</taxon>
        <taxon>Leotiomycetes</taxon>
        <taxon>Leotiomycetes incertae sedis</taxon>
        <taxon>Scytalidium</taxon>
    </lineage>
</organism>
<feature type="non-terminal residue" evidence="2">
    <location>
        <position position="132"/>
    </location>
</feature>
<accession>A0A3E2GZU7</accession>
<dbReference type="AlphaFoldDB" id="A0A3E2GZU7"/>
<gene>
    <name evidence="2" type="ORF">B7463_g9713</name>
</gene>
<dbReference type="OrthoDB" id="5429445at2759"/>
<feature type="non-terminal residue" evidence="2">
    <location>
        <position position="1"/>
    </location>
</feature>
<dbReference type="STRING" id="5539.A0A3E2GZU7"/>